<dbReference type="GO" id="GO:0005886">
    <property type="term" value="C:plasma membrane"/>
    <property type="evidence" value="ECO:0007669"/>
    <property type="project" value="UniProtKB-SubCell"/>
</dbReference>
<comment type="caution">
    <text evidence="15">The sequence shown here is derived from an EMBL/GenBank/DDBJ whole genome shotgun (WGS) entry which is preliminary data.</text>
</comment>
<feature type="non-terminal residue" evidence="15">
    <location>
        <position position="1"/>
    </location>
</feature>
<feature type="transmembrane region" description="Helical" evidence="13">
    <location>
        <begin position="281"/>
        <end position="298"/>
    </location>
</feature>
<evidence type="ECO:0000256" key="4">
    <source>
        <dbReference type="ARBA" id="ARBA00022448"/>
    </source>
</evidence>
<dbReference type="InterPro" id="IPR051410">
    <property type="entry name" value="Ferric/Cupric_Reductase"/>
</dbReference>
<feature type="transmembrane region" description="Helical" evidence="13">
    <location>
        <begin position="44"/>
        <end position="62"/>
    </location>
</feature>
<name>A0AAD7AGZ8_9AGAR</name>
<dbReference type="InterPro" id="IPR017927">
    <property type="entry name" value="FAD-bd_FR_type"/>
</dbReference>
<evidence type="ECO:0000313" key="16">
    <source>
        <dbReference type="Proteomes" id="UP001218218"/>
    </source>
</evidence>
<keyword evidence="10" id="KW-0406">Ion transport</keyword>
<evidence type="ECO:0000256" key="11">
    <source>
        <dbReference type="ARBA" id="ARBA00023136"/>
    </source>
</evidence>
<dbReference type="InterPro" id="IPR039261">
    <property type="entry name" value="FNR_nucleotide-bd"/>
</dbReference>
<dbReference type="GO" id="GO:0006879">
    <property type="term" value="P:intracellular iron ion homeostasis"/>
    <property type="evidence" value="ECO:0007669"/>
    <property type="project" value="TreeGrafter"/>
</dbReference>
<keyword evidence="8 13" id="KW-1133">Transmembrane helix</keyword>
<dbReference type="PANTHER" id="PTHR32361">
    <property type="entry name" value="FERRIC/CUPRIC REDUCTASE TRANSMEMBRANE COMPONENT"/>
    <property type="match status" value="1"/>
</dbReference>
<sequence length="574" mass="64350">WLTKPVEWHSSRDAPAPDLTMMTQDQATLIATRWHSWYTSDWDYGLTTTYFFCASIGATAFFRWGSWALHRRPATRTSTASAFDQLVALASYTTSRSWRLKAFGYYTPPLAAMVAAVIMIIWVMTVMLTVKPFYWPNPAMGYSPPIATRTGWISLGIMPFMIAFATKSNYVALLTRSSHERLQVFHRWSALLMYITSLVHTFPFIVEDINMGMMQMEWSTDRFVWTGVAALVPQTWLLALSWGLIRNRCYEFFKKTHFIAATIFMVALFLHVDWTLTSWDYFWATLAIYGSTWVFRVVRATLTPGTATVTVLENHTLHVRIAVPKRFRWSAGQHVFVRFLVGPLHWASNHPFTIANAPPEGGKQYLEIVLRARDGITKALLEKAASAQTKGETTPVTVFVDGPYGHSGLANDLRRFDRVLFLAGGSGASFTIPLVVDLARNTSARPAGATIQFVVAVREGGAFAWLERQLKPLAALEGSDVLRDTHVTRQSVEEIDPEKDDSHSDRDLGSLHNGRPNISELIHNLCSDPGRVAVVACGPDEFAYDVRRAVAAQQMAIAEGSPAVAEVFLHVENY</sequence>
<dbReference type="Gene3D" id="3.40.50.80">
    <property type="entry name" value="Nucleotide-binding domain of ferredoxin-NADP reductase (FNR) module"/>
    <property type="match status" value="1"/>
</dbReference>
<dbReference type="Pfam" id="PF08022">
    <property type="entry name" value="FAD_binding_8"/>
    <property type="match status" value="1"/>
</dbReference>
<dbReference type="GO" id="GO:0015677">
    <property type="term" value="P:copper ion import"/>
    <property type="evidence" value="ECO:0007669"/>
    <property type="project" value="TreeGrafter"/>
</dbReference>
<feature type="transmembrane region" description="Helical" evidence="13">
    <location>
        <begin position="150"/>
        <end position="172"/>
    </location>
</feature>
<keyword evidence="7" id="KW-0249">Electron transport</keyword>
<feature type="domain" description="FAD-binding FR-type" evidence="14">
    <location>
        <begin position="290"/>
        <end position="410"/>
    </location>
</feature>
<evidence type="ECO:0000256" key="1">
    <source>
        <dbReference type="ARBA" id="ARBA00004651"/>
    </source>
</evidence>
<keyword evidence="5" id="KW-1003">Cell membrane</keyword>
<comment type="subcellular location">
    <subcellularLocation>
        <location evidence="1">Cell membrane</location>
        <topology evidence="1">Multi-pass membrane protein</topology>
    </subcellularLocation>
</comment>
<dbReference type="InterPro" id="IPR013121">
    <property type="entry name" value="Fe_red_NAD-bd_6"/>
</dbReference>
<evidence type="ECO:0000313" key="15">
    <source>
        <dbReference type="EMBL" id="KAJ7358425.1"/>
    </source>
</evidence>
<evidence type="ECO:0000256" key="8">
    <source>
        <dbReference type="ARBA" id="ARBA00022989"/>
    </source>
</evidence>
<dbReference type="Proteomes" id="UP001218218">
    <property type="component" value="Unassembled WGS sequence"/>
</dbReference>
<evidence type="ECO:0000256" key="7">
    <source>
        <dbReference type="ARBA" id="ARBA00022982"/>
    </source>
</evidence>
<evidence type="ECO:0000256" key="13">
    <source>
        <dbReference type="SAM" id="Phobius"/>
    </source>
</evidence>
<dbReference type="SUPFAM" id="SSF63380">
    <property type="entry name" value="Riboflavin synthase domain-like"/>
    <property type="match status" value="1"/>
</dbReference>
<evidence type="ECO:0000256" key="10">
    <source>
        <dbReference type="ARBA" id="ARBA00023065"/>
    </source>
</evidence>
<dbReference type="AlphaFoldDB" id="A0AAD7AGZ8"/>
<evidence type="ECO:0000256" key="6">
    <source>
        <dbReference type="ARBA" id="ARBA00022692"/>
    </source>
</evidence>
<proteinExistence type="inferred from homology"/>
<dbReference type="SUPFAM" id="SSF52343">
    <property type="entry name" value="Ferredoxin reductase-like, C-terminal NADP-linked domain"/>
    <property type="match status" value="1"/>
</dbReference>
<dbReference type="GO" id="GO:0052851">
    <property type="term" value="F:ferric-chelate reductase (NADPH) activity"/>
    <property type="evidence" value="ECO:0007669"/>
    <property type="project" value="UniProtKB-EC"/>
</dbReference>
<dbReference type="Gene3D" id="2.40.30.10">
    <property type="entry name" value="Translation factors"/>
    <property type="match status" value="1"/>
</dbReference>
<feature type="transmembrane region" description="Helical" evidence="13">
    <location>
        <begin position="223"/>
        <end position="245"/>
    </location>
</feature>
<reference evidence="15" key="1">
    <citation type="submission" date="2023-03" db="EMBL/GenBank/DDBJ databases">
        <title>Massive genome expansion in bonnet fungi (Mycena s.s.) driven by repeated elements and novel gene families across ecological guilds.</title>
        <authorList>
            <consortium name="Lawrence Berkeley National Laboratory"/>
            <person name="Harder C.B."/>
            <person name="Miyauchi S."/>
            <person name="Viragh M."/>
            <person name="Kuo A."/>
            <person name="Thoen E."/>
            <person name="Andreopoulos B."/>
            <person name="Lu D."/>
            <person name="Skrede I."/>
            <person name="Drula E."/>
            <person name="Henrissat B."/>
            <person name="Morin E."/>
            <person name="Kohler A."/>
            <person name="Barry K."/>
            <person name="LaButti K."/>
            <person name="Morin E."/>
            <person name="Salamov A."/>
            <person name="Lipzen A."/>
            <person name="Mereny Z."/>
            <person name="Hegedus B."/>
            <person name="Baldrian P."/>
            <person name="Stursova M."/>
            <person name="Weitz H."/>
            <person name="Taylor A."/>
            <person name="Grigoriev I.V."/>
            <person name="Nagy L.G."/>
            <person name="Martin F."/>
            <person name="Kauserud H."/>
        </authorList>
    </citation>
    <scope>NUCLEOTIDE SEQUENCE</scope>
    <source>
        <strain evidence="15">CBHHK002</strain>
    </source>
</reference>
<evidence type="ECO:0000256" key="3">
    <source>
        <dbReference type="ARBA" id="ARBA00012668"/>
    </source>
</evidence>
<keyword evidence="16" id="KW-1185">Reference proteome</keyword>
<protein>
    <recommendedName>
        <fullName evidence="3">ferric-chelate reductase (NADPH)</fullName>
        <ecNumber evidence="3">1.16.1.9</ecNumber>
    </recommendedName>
</protein>
<dbReference type="InterPro" id="IPR013130">
    <property type="entry name" value="Fe3_Rdtase_TM_dom"/>
</dbReference>
<feature type="transmembrane region" description="Helical" evidence="13">
    <location>
        <begin position="257"/>
        <end position="275"/>
    </location>
</feature>
<comment type="similarity">
    <text evidence="2">Belongs to the ferric reductase (FRE) family.</text>
</comment>
<dbReference type="SFLD" id="SFLDS00052">
    <property type="entry name" value="Ferric_Reductase_Domain"/>
    <property type="match status" value="1"/>
</dbReference>
<feature type="transmembrane region" description="Helical" evidence="13">
    <location>
        <begin position="184"/>
        <end position="203"/>
    </location>
</feature>
<gene>
    <name evidence="15" type="ORF">DFH08DRAFT_1043467</name>
</gene>
<dbReference type="Pfam" id="PF01794">
    <property type="entry name" value="Ferric_reduct"/>
    <property type="match status" value="1"/>
</dbReference>
<feature type="non-terminal residue" evidence="15">
    <location>
        <position position="574"/>
    </location>
</feature>
<evidence type="ECO:0000256" key="12">
    <source>
        <dbReference type="ARBA" id="ARBA00048483"/>
    </source>
</evidence>
<feature type="transmembrane region" description="Helical" evidence="13">
    <location>
        <begin position="419"/>
        <end position="436"/>
    </location>
</feature>
<dbReference type="SFLD" id="SFLDG01168">
    <property type="entry name" value="Ferric_reductase_subgroup_(FRE"/>
    <property type="match status" value="1"/>
</dbReference>
<evidence type="ECO:0000259" key="14">
    <source>
        <dbReference type="PROSITE" id="PS51384"/>
    </source>
</evidence>
<comment type="catalytic activity">
    <reaction evidence="12">
        <text>2 a Fe(II)-siderophore + NADP(+) + H(+) = 2 a Fe(III)-siderophore + NADPH</text>
        <dbReference type="Rhea" id="RHEA:28795"/>
        <dbReference type="Rhea" id="RHEA-COMP:11342"/>
        <dbReference type="Rhea" id="RHEA-COMP:11344"/>
        <dbReference type="ChEBI" id="CHEBI:15378"/>
        <dbReference type="ChEBI" id="CHEBI:29033"/>
        <dbReference type="ChEBI" id="CHEBI:29034"/>
        <dbReference type="ChEBI" id="CHEBI:57783"/>
        <dbReference type="ChEBI" id="CHEBI:58349"/>
        <dbReference type="EC" id="1.16.1.9"/>
    </reaction>
</comment>
<evidence type="ECO:0000256" key="2">
    <source>
        <dbReference type="ARBA" id="ARBA00006278"/>
    </source>
</evidence>
<keyword evidence="9" id="KW-0560">Oxidoreductase</keyword>
<dbReference type="CDD" id="cd06186">
    <property type="entry name" value="NOX_Duox_like_FAD_NADP"/>
    <property type="match status" value="1"/>
</dbReference>
<dbReference type="PROSITE" id="PS51384">
    <property type="entry name" value="FAD_FR"/>
    <property type="match status" value="1"/>
</dbReference>
<dbReference type="Pfam" id="PF08030">
    <property type="entry name" value="NAD_binding_6"/>
    <property type="match status" value="1"/>
</dbReference>
<dbReference type="EMBL" id="JARIHO010000007">
    <property type="protein sequence ID" value="KAJ7358425.1"/>
    <property type="molecule type" value="Genomic_DNA"/>
</dbReference>
<accession>A0AAD7AGZ8</accession>
<dbReference type="EC" id="1.16.1.9" evidence="3"/>
<dbReference type="InterPro" id="IPR013112">
    <property type="entry name" value="FAD-bd_8"/>
</dbReference>
<dbReference type="PANTHER" id="PTHR32361:SF23">
    <property type="entry name" value="FERRIC-CHELATE REDUCTASE"/>
    <property type="match status" value="1"/>
</dbReference>
<feature type="transmembrane region" description="Helical" evidence="13">
    <location>
        <begin position="105"/>
        <end position="130"/>
    </location>
</feature>
<dbReference type="InterPro" id="IPR017938">
    <property type="entry name" value="Riboflavin_synthase-like_b-brl"/>
</dbReference>
<keyword evidence="6 13" id="KW-0812">Transmembrane</keyword>
<keyword evidence="11 13" id="KW-0472">Membrane</keyword>
<keyword evidence="4" id="KW-0813">Transport</keyword>
<dbReference type="GO" id="GO:0006826">
    <property type="term" value="P:iron ion transport"/>
    <property type="evidence" value="ECO:0007669"/>
    <property type="project" value="UniProtKB-ARBA"/>
</dbReference>
<organism evidence="15 16">
    <name type="scientific">Mycena albidolilacea</name>
    <dbReference type="NCBI Taxonomy" id="1033008"/>
    <lineage>
        <taxon>Eukaryota</taxon>
        <taxon>Fungi</taxon>
        <taxon>Dikarya</taxon>
        <taxon>Basidiomycota</taxon>
        <taxon>Agaricomycotina</taxon>
        <taxon>Agaricomycetes</taxon>
        <taxon>Agaricomycetidae</taxon>
        <taxon>Agaricales</taxon>
        <taxon>Marasmiineae</taxon>
        <taxon>Mycenaceae</taxon>
        <taxon>Mycena</taxon>
    </lineage>
</organism>
<evidence type="ECO:0000256" key="5">
    <source>
        <dbReference type="ARBA" id="ARBA00022475"/>
    </source>
</evidence>
<evidence type="ECO:0000256" key="9">
    <source>
        <dbReference type="ARBA" id="ARBA00023002"/>
    </source>
</evidence>